<dbReference type="AlphaFoldDB" id="A0AAV7UK12"/>
<protein>
    <submittedName>
        <fullName evidence="2">Uncharacterized protein</fullName>
    </submittedName>
</protein>
<proteinExistence type="predicted"/>
<sequence length="120" mass="13529">MSHTPGTLIKVPQGELRPIRQDDYGTPEEEHEIPTRRQEERETTRRRTHEEEEEDKGILSAAADIREGERHVQKLATFQEERGPNWYVNLTGEGDVISSGEGNEDDGSGKSCFGTTETCT</sequence>
<evidence type="ECO:0000256" key="1">
    <source>
        <dbReference type="SAM" id="MobiDB-lite"/>
    </source>
</evidence>
<organism evidence="2 3">
    <name type="scientific">Pleurodeles waltl</name>
    <name type="common">Iberian ribbed newt</name>
    <dbReference type="NCBI Taxonomy" id="8319"/>
    <lineage>
        <taxon>Eukaryota</taxon>
        <taxon>Metazoa</taxon>
        <taxon>Chordata</taxon>
        <taxon>Craniata</taxon>
        <taxon>Vertebrata</taxon>
        <taxon>Euteleostomi</taxon>
        <taxon>Amphibia</taxon>
        <taxon>Batrachia</taxon>
        <taxon>Caudata</taxon>
        <taxon>Salamandroidea</taxon>
        <taxon>Salamandridae</taxon>
        <taxon>Pleurodelinae</taxon>
        <taxon>Pleurodeles</taxon>
    </lineage>
</organism>
<reference evidence="2" key="1">
    <citation type="journal article" date="2022" name="bioRxiv">
        <title>Sequencing and chromosome-scale assembly of the giantPleurodeles waltlgenome.</title>
        <authorList>
            <person name="Brown T."/>
            <person name="Elewa A."/>
            <person name="Iarovenko S."/>
            <person name="Subramanian E."/>
            <person name="Araus A.J."/>
            <person name="Petzold A."/>
            <person name="Susuki M."/>
            <person name="Suzuki K.-i.T."/>
            <person name="Hayashi T."/>
            <person name="Toyoda A."/>
            <person name="Oliveira C."/>
            <person name="Osipova E."/>
            <person name="Leigh N.D."/>
            <person name="Simon A."/>
            <person name="Yun M.H."/>
        </authorList>
    </citation>
    <scope>NUCLEOTIDE SEQUENCE</scope>
    <source>
        <strain evidence="2">20211129_DDA</strain>
        <tissue evidence="2">Liver</tissue>
    </source>
</reference>
<feature type="region of interest" description="Disordered" evidence="1">
    <location>
        <begin position="86"/>
        <end position="120"/>
    </location>
</feature>
<gene>
    <name evidence="2" type="ORF">NDU88_005812</name>
</gene>
<feature type="compositionally biased region" description="Basic and acidic residues" evidence="1">
    <location>
        <begin position="32"/>
        <end position="50"/>
    </location>
</feature>
<accession>A0AAV7UK12</accession>
<dbReference type="Proteomes" id="UP001066276">
    <property type="component" value="Chromosome 3_1"/>
</dbReference>
<evidence type="ECO:0000313" key="3">
    <source>
        <dbReference type="Proteomes" id="UP001066276"/>
    </source>
</evidence>
<dbReference type="EMBL" id="JANPWB010000005">
    <property type="protein sequence ID" value="KAJ1189061.1"/>
    <property type="molecule type" value="Genomic_DNA"/>
</dbReference>
<evidence type="ECO:0000313" key="2">
    <source>
        <dbReference type="EMBL" id="KAJ1189061.1"/>
    </source>
</evidence>
<keyword evidence="3" id="KW-1185">Reference proteome</keyword>
<name>A0AAV7UK12_PLEWA</name>
<comment type="caution">
    <text evidence="2">The sequence shown here is derived from an EMBL/GenBank/DDBJ whole genome shotgun (WGS) entry which is preliminary data.</text>
</comment>
<feature type="region of interest" description="Disordered" evidence="1">
    <location>
        <begin position="1"/>
        <end position="62"/>
    </location>
</feature>